<organism evidence="8 9">
    <name type="scientific">Tepiditoga spiralis</name>
    <dbReference type="NCBI Taxonomy" id="2108365"/>
    <lineage>
        <taxon>Bacteria</taxon>
        <taxon>Thermotogati</taxon>
        <taxon>Thermotogota</taxon>
        <taxon>Thermotogae</taxon>
        <taxon>Petrotogales</taxon>
        <taxon>Petrotogaceae</taxon>
        <taxon>Tepiditoga</taxon>
    </lineage>
</organism>
<dbReference type="AlphaFoldDB" id="A0A7G1G6K1"/>
<evidence type="ECO:0000256" key="7">
    <source>
        <dbReference type="SAM" id="Phobius"/>
    </source>
</evidence>
<dbReference type="CDD" id="cd13137">
    <property type="entry name" value="MATE_NorM_like"/>
    <property type="match status" value="1"/>
</dbReference>
<sequence length="452" mass="49953">MARDLTKGSIIKELLLMSIPTMIGFSAQMIYDLVDMFWIGHISTAAQASVGIFATIFWVVEALNEIIGTSSISLISQSYGKKDYEKTNLAIEQTITFKFVVAIIGAISIALFLKPLMGSFAKKEVVDLGIKYGYIRLFFLPIMFSSFSVNTALRCIGDSKTPMYIMIFSSILNIILDPFLMFKTIPGTSIQGLNMGISGAAVSTIISQSIAFIIGFYLLFSGKRGIKPSIFKLLKLNFKMDKKLITIGLPNGLEVFARNLSMLVILKFVSLFGTTVVAAYAVGGRIFGFVFMPLMGLSMGASSIIGQSLGANLTTRAAKTAKLTASLASLITFTFMLLVFFKGEVLISFLNSDAQVILYGKEFMIFSSIGLIFVAYSFGLSSVFSASGYNLPFLFMSAGSRWLIQIPLLFIFIKILNLPLIWVWLSFAFGDFFEFLISIYFYTKGKWKKIRT</sequence>
<evidence type="ECO:0000256" key="4">
    <source>
        <dbReference type="ARBA" id="ARBA00022692"/>
    </source>
</evidence>
<feature type="transmembrane region" description="Helical" evidence="7">
    <location>
        <begin position="363"/>
        <end position="386"/>
    </location>
</feature>
<dbReference type="GO" id="GO:0005886">
    <property type="term" value="C:plasma membrane"/>
    <property type="evidence" value="ECO:0007669"/>
    <property type="project" value="UniProtKB-SubCell"/>
</dbReference>
<dbReference type="KEGG" id="ocy:OSSY52_11170"/>
<dbReference type="GO" id="GO:0042910">
    <property type="term" value="F:xenobiotic transmembrane transporter activity"/>
    <property type="evidence" value="ECO:0007669"/>
    <property type="project" value="InterPro"/>
</dbReference>
<feature type="transmembrane region" description="Helical" evidence="7">
    <location>
        <begin position="165"/>
        <end position="185"/>
    </location>
</feature>
<dbReference type="InterPro" id="IPR048279">
    <property type="entry name" value="MdtK-like"/>
</dbReference>
<feature type="transmembrane region" description="Helical" evidence="7">
    <location>
        <begin position="95"/>
        <end position="113"/>
    </location>
</feature>
<dbReference type="InterPro" id="IPR002528">
    <property type="entry name" value="MATE_fam"/>
</dbReference>
<dbReference type="RefSeq" id="WP_198423089.1">
    <property type="nucleotide sequence ID" value="NZ_AP018712.1"/>
</dbReference>
<comment type="subcellular location">
    <subcellularLocation>
        <location evidence="1">Cell membrane</location>
        <topology evidence="1">Multi-pass membrane protein</topology>
    </subcellularLocation>
</comment>
<dbReference type="Proteomes" id="UP000516361">
    <property type="component" value="Chromosome"/>
</dbReference>
<feature type="transmembrane region" description="Helical" evidence="7">
    <location>
        <begin position="197"/>
        <end position="220"/>
    </location>
</feature>
<keyword evidence="9" id="KW-1185">Reference proteome</keyword>
<gene>
    <name evidence="8" type="ORF">OSSY52_11170</name>
</gene>
<protein>
    <submittedName>
        <fullName evidence="8">MATE family efflux transporter</fullName>
    </submittedName>
</protein>
<dbReference type="InParanoid" id="A0A7G1G6K1"/>
<feature type="transmembrane region" description="Helical" evidence="7">
    <location>
        <begin position="393"/>
        <end position="415"/>
    </location>
</feature>
<dbReference type="Pfam" id="PF01554">
    <property type="entry name" value="MatE"/>
    <property type="match status" value="2"/>
</dbReference>
<feature type="transmembrane region" description="Helical" evidence="7">
    <location>
        <begin position="133"/>
        <end position="153"/>
    </location>
</feature>
<evidence type="ECO:0000256" key="5">
    <source>
        <dbReference type="ARBA" id="ARBA00022989"/>
    </source>
</evidence>
<feature type="transmembrane region" description="Helical" evidence="7">
    <location>
        <begin position="260"/>
        <end position="280"/>
    </location>
</feature>
<dbReference type="NCBIfam" id="TIGR00797">
    <property type="entry name" value="matE"/>
    <property type="match status" value="1"/>
</dbReference>
<reference evidence="8 9" key="1">
    <citation type="submission" date="2018-06" db="EMBL/GenBank/DDBJ databases">
        <title>Genome sequencing of Oceanotoga sp. sy52.</title>
        <authorList>
            <person name="Mori K."/>
        </authorList>
    </citation>
    <scope>NUCLEOTIDE SEQUENCE [LARGE SCALE GENOMIC DNA]</scope>
    <source>
        <strain evidence="9">sy52</strain>
    </source>
</reference>
<evidence type="ECO:0000313" key="8">
    <source>
        <dbReference type="EMBL" id="BBE30976.1"/>
    </source>
</evidence>
<proteinExistence type="predicted"/>
<evidence type="ECO:0000256" key="6">
    <source>
        <dbReference type="ARBA" id="ARBA00023136"/>
    </source>
</evidence>
<feature type="transmembrane region" description="Helical" evidence="7">
    <location>
        <begin position="286"/>
        <end position="311"/>
    </location>
</feature>
<name>A0A7G1G6K1_9BACT</name>
<evidence type="ECO:0000313" key="9">
    <source>
        <dbReference type="Proteomes" id="UP000516361"/>
    </source>
</evidence>
<feature type="transmembrane region" description="Helical" evidence="7">
    <location>
        <begin position="323"/>
        <end position="343"/>
    </location>
</feature>
<dbReference type="InterPro" id="IPR052031">
    <property type="entry name" value="Membrane_Transporter-Flippase"/>
</dbReference>
<keyword evidence="2" id="KW-0813">Transport</keyword>
<dbReference type="PIRSF" id="PIRSF006603">
    <property type="entry name" value="DinF"/>
    <property type="match status" value="1"/>
</dbReference>
<keyword evidence="5 7" id="KW-1133">Transmembrane helix</keyword>
<feature type="transmembrane region" description="Helical" evidence="7">
    <location>
        <begin position="12"/>
        <end position="31"/>
    </location>
</feature>
<dbReference type="PANTHER" id="PTHR43549:SF2">
    <property type="entry name" value="MULTIDRUG RESISTANCE PROTEIN NORM-RELATED"/>
    <property type="match status" value="1"/>
</dbReference>
<evidence type="ECO:0000256" key="2">
    <source>
        <dbReference type="ARBA" id="ARBA00022448"/>
    </source>
</evidence>
<keyword evidence="6 7" id="KW-0472">Membrane</keyword>
<keyword evidence="3" id="KW-1003">Cell membrane</keyword>
<feature type="transmembrane region" description="Helical" evidence="7">
    <location>
        <begin position="421"/>
        <end position="442"/>
    </location>
</feature>
<dbReference type="GO" id="GO:0015297">
    <property type="term" value="F:antiporter activity"/>
    <property type="evidence" value="ECO:0007669"/>
    <property type="project" value="InterPro"/>
</dbReference>
<keyword evidence="4 7" id="KW-0812">Transmembrane</keyword>
<accession>A0A7G1G6K1</accession>
<evidence type="ECO:0000256" key="3">
    <source>
        <dbReference type="ARBA" id="ARBA00022475"/>
    </source>
</evidence>
<dbReference type="PANTHER" id="PTHR43549">
    <property type="entry name" value="MULTIDRUG RESISTANCE PROTEIN YPNP-RELATED"/>
    <property type="match status" value="1"/>
</dbReference>
<dbReference type="EMBL" id="AP018712">
    <property type="protein sequence ID" value="BBE30976.1"/>
    <property type="molecule type" value="Genomic_DNA"/>
</dbReference>
<evidence type="ECO:0000256" key="1">
    <source>
        <dbReference type="ARBA" id="ARBA00004651"/>
    </source>
</evidence>